<evidence type="ECO:0000256" key="1">
    <source>
        <dbReference type="SAM" id="MobiDB-lite"/>
    </source>
</evidence>
<gene>
    <name evidence="2" type="ordered locus">Mnod_8197</name>
</gene>
<proteinExistence type="predicted"/>
<dbReference type="Proteomes" id="UP000008207">
    <property type="component" value="Plasmid pMNOD02"/>
</dbReference>
<evidence type="ECO:0000313" key="3">
    <source>
        <dbReference type="Proteomes" id="UP000008207"/>
    </source>
</evidence>
<dbReference type="AlphaFoldDB" id="B8IXD1"/>
<evidence type="ECO:0000313" key="2">
    <source>
        <dbReference type="EMBL" id="ACL63172.1"/>
    </source>
</evidence>
<feature type="compositionally biased region" description="Polar residues" evidence="1">
    <location>
        <begin position="9"/>
        <end position="19"/>
    </location>
</feature>
<feature type="compositionally biased region" description="Low complexity" evidence="1">
    <location>
        <begin position="60"/>
        <end position="84"/>
    </location>
</feature>
<protein>
    <submittedName>
        <fullName evidence="2">Uncharacterized protein</fullName>
    </submittedName>
</protein>
<geneLocation type="plasmid" evidence="2 3">
    <name>pMNOD02</name>
</geneLocation>
<dbReference type="EMBL" id="CP001351">
    <property type="protein sequence ID" value="ACL63172.1"/>
    <property type="molecule type" value="Genomic_DNA"/>
</dbReference>
<keyword evidence="2" id="KW-0614">Plasmid</keyword>
<dbReference type="eggNOG" id="ENOG5031VU4">
    <property type="taxonomic scope" value="Bacteria"/>
</dbReference>
<sequence>MAARRGRRSTSAQRGSSMTEAVAPGEQITEAGDEQAVLPPTEGEQTSLEAVPVYDPEPLPAQEEAPEALMSEAAQSEADEPASASEIIAAEPEPIAVHSLEVSAPEISGEIPAPAPATNEHAVAGVSAAPQPAATQASVYSIATRLLEKAGAQQRIWFSYAESELKAKLTYGRVLSKSRTPVDVILASNAEYLRALVASSNVLSEIVADGITLA</sequence>
<organism evidence="2 3">
    <name type="scientific">Methylobacterium nodulans (strain LMG 21967 / CNCM I-2342 / ORS 2060)</name>
    <dbReference type="NCBI Taxonomy" id="460265"/>
    <lineage>
        <taxon>Bacteria</taxon>
        <taxon>Pseudomonadati</taxon>
        <taxon>Pseudomonadota</taxon>
        <taxon>Alphaproteobacteria</taxon>
        <taxon>Hyphomicrobiales</taxon>
        <taxon>Methylobacteriaceae</taxon>
        <taxon>Methylobacterium</taxon>
    </lineage>
</organism>
<reference evidence="3" key="1">
    <citation type="submission" date="2009-01" db="EMBL/GenBank/DDBJ databases">
        <title>Complete sequence of plasmid 2 of Methylobacterium nodulans ORS 2060.</title>
        <authorList>
            <consortium name="US DOE Joint Genome Institute"/>
            <person name="Lucas S."/>
            <person name="Copeland A."/>
            <person name="Lapidus A."/>
            <person name="Glavina del Rio T."/>
            <person name="Dalin E."/>
            <person name="Tice H."/>
            <person name="Bruce D."/>
            <person name="Goodwin L."/>
            <person name="Pitluck S."/>
            <person name="Sims D."/>
            <person name="Brettin T."/>
            <person name="Detter J.C."/>
            <person name="Han C."/>
            <person name="Larimer F."/>
            <person name="Land M."/>
            <person name="Hauser L."/>
            <person name="Kyrpides N."/>
            <person name="Ivanova N."/>
            <person name="Marx C.J."/>
            <person name="Richardson P."/>
        </authorList>
    </citation>
    <scope>NUCLEOTIDE SEQUENCE [LARGE SCALE GENOMIC DNA]</scope>
    <source>
        <strain evidence="3">LMG 21967 / CNCM I-2342 / ORS 2060</strain>
        <plasmid evidence="3">Plasmid pMNOD02</plasmid>
    </source>
</reference>
<feature type="region of interest" description="Disordered" evidence="1">
    <location>
        <begin position="1"/>
        <end position="84"/>
    </location>
</feature>
<keyword evidence="3" id="KW-1185">Reference proteome</keyword>
<accession>B8IXD1</accession>
<dbReference type="KEGG" id="mno:Mnod_8197"/>
<name>B8IXD1_METNO</name>
<dbReference type="HOGENOM" id="CLU_1382712_0_0_5"/>